<protein>
    <submittedName>
        <fullName evidence="1">Uncharacterized protein</fullName>
    </submittedName>
</protein>
<dbReference type="AlphaFoldDB" id="A0A068TRV4"/>
<organism evidence="1 2">
    <name type="scientific">Coffea canephora</name>
    <name type="common">Robusta coffee</name>
    <dbReference type="NCBI Taxonomy" id="49390"/>
    <lineage>
        <taxon>Eukaryota</taxon>
        <taxon>Viridiplantae</taxon>
        <taxon>Streptophyta</taxon>
        <taxon>Embryophyta</taxon>
        <taxon>Tracheophyta</taxon>
        <taxon>Spermatophyta</taxon>
        <taxon>Magnoliopsida</taxon>
        <taxon>eudicotyledons</taxon>
        <taxon>Gunneridae</taxon>
        <taxon>Pentapetalae</taxon>
        <taxon>asterids</taxon>
        <taxon>lamiids</taxon>
        <taxon>Gentianales</taxon>
        <taxon>Rubiaceae</taxon>
        <taxon>Ixoroideae</taxon>
        <taxon>Gardenieae complex</taxon>
        <taxon>Bertiereae - Coffeeae clade</taxon>
        <taxon>Coffeeae</taxon>
        <taxon>Coffea</taxon>
    </lineage>
</organism>
<dbReference type="Proteomes" id="UP000295252">
    <property type="component" value="Chromosome V"/>
</dbReference>
<name>A0A068TRV4_COFCA</name>
<sequence>MMMTTRRTVIVTTMTRTAMVMTMMMTMVRMMKMRTARKLKERRRIWERNTLLGQSDVLRMRKMPVILNQKKMVRGMSLKKRMRMTTTMMVLLVVERLKPL</sequence>
<dbReference type="InParanoid" id="A0A068TRV4"/>
<proteinExistence type="predicted"/>
<dbReference type="Gramene" id="CDO98737">
    <property type="protein sequence ID" value="CDO98737"/>
    <property type="gene ID" value="GSCOC_T00025639001"/>
</dbReference>
<keyword evidence="2" id="KW-1185">Reference proteome</keyword>
<gene>
    <name evidence="1" type="ORF">GSCOC_T00025639001</name>
</gene>
<reference evidence="2" key="1">
    <citation type="journal article" date="2014" name="Science">
        <title>The coffee genome provides insight into the convergent evolution of caffeine biosynthesis.</title>
        <authorList>
            <person name="Denoeud F."/>
            <person name="Carretero-Paulet L."/>
            <person name="Dereeper A."/>
            <person name="Droc G."/>
            <person name="Guyot R."/>
            <person name="Pietrella M."/>
            <person name="Zheng C."/>
            <person name="Alberti A."/>
            <person name="Anthony F."/>
            <person name="Aprea G."/>
            <person name="Aury J.M."/>
            <person name="Bento P."/>
            <person name="Bernard M."/>
            <person name="Bocs S."/>
            <person name="Campa C."/>
            <person name="Cenci A."/>
            <person name="Combes M.C."/>
            <person name="Crouzillat D."/>
            <person name="Da Silva C."/>
            <person name="Daddiego L."/>
            <person name="De Bellis F."/>
            <person name="Dussert S."/>
            <person name="Garsmeur O."/>
            <person name="Gayraud T."/>
            <person name="Guignon V."/>
            <person name="Jahn K."/>
            <person name="Jamilloux V."/>
            <person name="Joet T."/>
            <person name="Labadie K."/>
            <person name="Lan T."/>
            <person name="Leclercq J."/>
            <person name="Lepelley M."/>
            <person name="Leroy T."/>
            <person name="Li L.T."/>
            <person name="Librado P."/>
            <person name="Lopez L."/>
            <person name="Munoz A."/>
            <person name="Noel B."/>
            <person name="Pallavicini A."/>
            <person name="Perrotta G."/>
            <person name="Poncet V."/>
            <person name="Pot D."/>
            <person name="Priyono X."/>
            <person name="Rigoreau M."/>
            <person name="Rouard M."/>
            <person name="Rozas J."/>
            <person name="Tranchant-Dubreuil C."/>
            <person name="VanBuren R."/>
            <person name="Zhang Q."/>
            <person name="Andrade A.C."/>
            <person name="Argout X."/>
            <person name="Bertrand B."/>
            <person name="de Kochko A."/>
            <person name="Graziosi G."/>
            <person name="Henry R.J."/>
            <person name="Jayarama X."/>
            <person name="Ming R."/>
            <person name="Nagai C."/>
            <person name="Rounsley S."/>
            <person name="Sankoff D."/>
            <person name="Giuliano G."/>
            <person name="Albert V.A."/>
            <person name="Wincker P."/>
            <person name="Lashermes P."/>
        </authorList>
    </citation>
    <scope>NUCLEOTIDE SEQUENCE [LARGE SCALE GENOMIC DNA]</scope>
    <source>
        <strain evidence="2">cv. DH200-94</strain>
    </source>
</reference>
<dbReference type="EMBL" id="HG739087">
    <property type="protein sequence ID" value="CDO98737.1"/>
    <property type="molecule type" value="Genomic_DNA"/>
</dbReference>
<accession>A0A068TRV4</accession>
<evidence type="ECO:0000313" key="2">
    <source>
        <dbReference type="Proteomes" id="UP000295252"/>
    </source>
</evidence>
<evidence type="ECO:0000313" key="1">
    <source>
        <dbReference type="EMBL" id="CDO98737.1"/>
    </source>
</evidence>